<evidence type="ECO:0008006" key="7">
    <source>
        <dbReference type="Google" id="ProtNLM"/>
    </source>
</evidence>
<dbReference type="Gene3D" id="1.25.40.20">
    <property type="entry name" value="Ankyrin repeat-containing domain"/>
    <property type="match status" value="4"/>
</dbReference>
<feature type="repeat" description="ANK" evidence="3">
    <location>
        <begin position="673"/>
        <end position="705"/>
    </location>
</feature>
<feature type="repeat" description="ANK" evidence="3">
    <location>
        <begin position="607"/>
        <end position="639"/>
    </location>
</feature>
<proteinExistence type="predicted"/>
<feature type="repeat" description="ANK" evidence="3">
    <location>
        <begin position="475"/>
        <end position="507"/>
    </location>
</feature>
<keyword evidence="1" id="KW-0677">Repeat</keyword>
<dbReference type="PRINTS" id="PR01415">
    <property type="entry name" value="ANKYRIN"/>
</dbReference>
<feature type="compositionally biased region" description="Pro residues" evidence="4">
    <location>
        <begin position="1000"/>
        <end position="1010"/>
    </location>
</feature>
<feature type="repeat" description="ANK" evidence="3">
    <location>
        <begin position="541"/>
        <end position="573"/>
    </location>
</feature>
<dbReference type="SMART" id="SM00248">
    <property type="entry name" value="ANK"/>
    <property type="match status" value="13"/>
</dbReference>
<feature type="repeat" description="ANK" evidence="3">
    <location>
        <begin position="508"/>
        <end position="540"/>
    </location>
</feature>
<feature type="compositionally biased region" description="Polar residues" evidence="4">
    <location>
        <begin position="1086"/>
        <end position="1095"/>
    </location>
</feature>
<feature type="region of interest" description="Disordered" evidence="4">
    <location>
        <begin position="933"/>
        <end position="963"/>
    </location>
</feature>
<dbReference type="GeneID" id="64967940"/>
<dbReference type="Pfam" id="PF12796">
    <property type="entry name" value="Ank_2"/>
    <property type="match status" value="3"/>
</dbReference>
<feature type="region of interest" description="Disordered" evidence="4">
    <location>
        <begin position="995"/>
        <end position="1015"/>
    </location>
</feature>
<protein>
    <recommendedName>
        <fullName evidence="7">Ankyrin repeat protein</fullName>
    </recommendedName>
</protein>
<dbReference type="InterPro" id="IPR002110">
    <property type="entry name" value="Ankyrin_rpt"/>
</dbReference>
<organism evidence="5 6">
    <name type="scientific">Aspergillus puulaauensis</name>
    <dbReference type="NCBI Taxonomy" id="1220207"/>
    <lineage>
        <taxon>Eukaryota</taxon>
        <taxon>Fungi</taxon>
        <taxon>Dikarya</taxon>
        <taxon>Ascomycota</taxon>
        <taxon>Pezizomycotina</taxon>
        <taxon>Eurotiomycetes</taxon>
        <taxon>Eurotiomycetidae</taxon>
        <taxon>Eurotiales</taxon>
        <taxon>Aspergillaceae</taxon>
        <taxon>Aspergillus</taxon>
    </lineage>
</organism>
<dbReference type="PANTHER" id="PTHR24198">
    <property type="entry name" value="ANKYRIN REPEAT AND PROTEIN KINASE DOMAIN-CONTAINING PROTEIN"/>
    <property type="match status" value="1"/>
</dbReference>
<feature type="repeat" description="ANK" evidence="3">
    <location>
        <begin position="778"/>
        <end position="810"/>
    </location>
</feature>
<feature type="compositionally biased region" description="Polar residues" evidence="4">
    <location>
        <begin position="250"/>
        <end position="259"/>
    </location>
</feature>
<accession>A0A7R8AHT9</accession>
<feature type="repeat" description="ANK" evidence="3">
    <location>
        <begin position="441"/>
        <end position="474"/>
    </location>
</feature>
<dbReference type="Pfam" id="PF13637">
    <property type="entry name" value="Ank_4"/>
    <property type="match status" value="2"/>
</dbReference>
<evidence type="ECO:0000256" key="1">
    <source>
        <dbReference type="ARBA" id="ARBA00022737"/>
    </source>
</evidence>
<feature type="compositionally biased region" description="Basic and acidic residues" evidence="4">
    <location>
        <begin position="953"/>
        <end position="962"/>
    </location>
</feature>
<evidence type="ECO:0000256" key="4">
    <source>
        <dbReference type="SAM" id="MobiDB-lite"/>
    </source>
</evidence>
<dbReference type="PANTHER" id="PTHR24198:SF165">
    <property type="entry name" value="ANKYRIN REPEAT-CONTAINING PROTEIN-RELATED"/>
    <property type="match status" value="1"/>
</dbReference>
<dbReference type="Proteomes" id="UP000654913">
    <property type="component" value="Chromosome 1"/>
</dbReference>
<gene>
    <name evidence="5" type="ORF">APUU_10763A</name>
</gene>
<dbReference type="EMBL" id="AP024443">
    <property type="protein sequence ID" value="BCS17935.1"/>
    <property type="molecule type" value="Genomic_DNA"/>
</dbReference>
<feature type="repeat" description="ANK" evidence="3">
    <location>
        <begin position="408"/>
        <end position="440"/>
    </location>
</feature>
<evidence type="ECO:0000256" key="2">
    <source>
        <dbReference type="ARBA" id="ARBA00023043"/>
    </source>
</evidence>
<dbReference type="AlphaFoldDB" id="A0A7R8AHT9"/>
<feature type="compositionally biased region" description="Polar residues" evidence="4">
    <location>
        <begin position="279"/>
        <end position="297"/>
    </location>
</feature>
<dbReference type="RefSeq" id="XP_041550129.1">
    <property type="nucleotide sequence ID" value="XM_041704407.1"/>
</dbReference>
<feature type="region of interest" description="Disordered" evidence="4">
    <location>
        <begin position="1043"/>
        <end position="1110"/>
    </location>
</feature>
<name>A0A7R8AHT9_9EURO</name>
<dbReference type="PROSITE" id="PS50088">
    <property type="entry name" value="ANK_REPEAT"/>
    <property type="match status" value="9"/>
</dbReference>
<reference evidence="5" key="1">
    <citation type="submission" date="2021-01" db="EMBL/GenBank/DDBJ databases">
        <authorList>
            <consortium name="Aspergillus puulaauensis MK2 genome sequencing consortium"/>
            <person name="Kazuki M."/>
            <person name="Futagami T."/>
        </authorList>
    </citation>
    <scope>NUCLEOTIDE SEQUENCE</scope>
    <source>
        <strain evidence="5">MK2</strain>
    </source>
</reference>
<keyword evidence="2 3" id="KW-0040">ANK repeat</keyword>
<feature type="compositionally biased region" description="Polar residues" evidence="4">
    <location>
        <begin position="231"/>
        <end position="241"/>
    </location>
</feature>
<dbReference type="InterPro" id="IPR036770">
    <property type="entry name" value="Ankyrin_rpt-contain_sf"/>
</dbReference>
<keyword evidence="6" id="KW-1185">Reference proteome</keyword>
<feature type="repeat" description="ANK" evidence="3">
    <location>
        <begin position="708"/>
        <end position="740"/>
    </location>
</feature>
<evidence type="ECO:0000313" key="6">
    <source>
        <dbReference type="Proteomes" id="UP000654913"/>
    </source>
</evidence>
<evidence type="ECO:0000256" key="3">
    <source>
        <dbReference type="PROSITE-ProRule" id="PRU00023"/>
    </source>
</evidence>
<feature type="region of interest" description="Disordered" evidence="4">
    <location>
        <begin position="230"/>
        <end position="366"/>
    </location>
</feature>
<dbReference type="SUPFAM" id="SSF48403">
    <property type="entry name" value="Ankyrin repeat"/>
    <property type="match status" value="2"/>
</dbReference>
<dbReference type="KEGG" id="apuu:APUU_10763A"/>
<evidence type="ECO:0000313" key="5">
    <source>
        <dbReference type="EMBL" id="BCS17935.1"/>
    </source>
</evidence>
<dbReference type="OrthoDB" id="194358at2759"/>
<reference evidence="5" key="2">
    <citation type="submission" date="2021-02" db="EMBL/GenBank/DDBJ databases">
        <title>Aspergillus puulaauensis MK2 genome sequence.</title>
        <authorList>
            <person name="Futagami T."/>
            <person name="Mori K."/>
            <person name="Kadooka C."/>
            <person name="Tanaka T."/>
        </authorList>
    </citation>
    <scope>NUCLEOTIDE SEQUENCE</scope>
    <source>
        <strain evidence="5">MK2</strain>
    </source>
</reference>
<dbReference type="PROSITE" id="PS50297">
    <property type="entry name" value="ANK_REP_REGION"/>
    <property type="match status" value="8"/>
</dbReference>
<sequence>MDPISAFGLISGALQVGQVITETLAGLARLREKYQHADLTIGALEQQVRTIRAAITQLENWTRIRLRESPAEYKSSLEVSLEGCQIVMDALAEEVRVLTQGASANDNGIGFRLRMRVVWREDVMRGHQDRLQSQVIALQLLVQACQCQSFAEEVELLRKTENRRIIWKVADDAATLRSSTRYAGSRAGTSSSLSQRASTTGDTVFDFDSTLASTLAYQRVPQYPYLRPEASTITNNDNQSHTTDEGYGSGATTNATVSRMGSLVLPSHPSGAISPPIGHSNSMALSPTTRTPTSNFTRRSKSDSAKAPLHNVKPGSAREAIQSVFRRLSQSSKRSKSSPQAPTRSPTDGPVHTRRRTHDRDINTSIDLGTADGANAPLIVKTAQTSSWSDVEKLIERGCDLESRHFQTRRTALLVAAHCGNEAVVDLLTRKNARLDAVDKSGSTALHLAASRGHCRVLELLVLSKGINIESRDSKGRTALWIAAERGEAEATELLLVSNVKVNARADAQMTALHIAAKQGDEVIVKLLVSRGADLEAKDAAMMTALHYACEEGHISVMETLLDNKVNIDIPGCDMKTPLICAAAAGGLSATKLLLKRKASSRCADDAGLTALHWAAYNGHTEIVEILSSRKSSLTTVDSTSRTALHSACMNSQFAVVELLLRKHVPLEVKCQAGLTALHYACLANSVEISKLLLMSSADIEAPIEAQLHRRPAHIAAIQGSMGLLNLLCDKGANIEARDSLGYRALGAASRAGHAAAVQNLLDRGSPVHLPPPDTWGREDSPLCLAAAGGHLPVVSLLLERGASVLKLDEQDWYPYQHAVYHGNLRVLELLLPRTLAGVAPGTLDSKLEPDAIGFAPAADISEERKREVLGLLHRARHQPESFARSTAIPNTSSYIPEMHRVTQSTVAGNGGAGSAYFTSPAAIIPEREVRANSAQELPGSLEQGLPVSRSQTPEHMHRPPNSEEQALSLLTLRTALERNPALHSRHNQQAPFVWEPQQSPTPPRPPLSHPTPVREQAIQPDGLLLRNGDLFGERFIDTPVSIVDERSTSAREGPPSRNEGLESRSDNRVQPPTFTLASGRDSDSDSVASFSTASEGAEFRPQNIVELPA</sequence>